<evidence type="ECO:0000256" key="1">
    <source>
        <dbReference type="ARBA" id="ARBA00022723"/>
    </source>
</evidence>
<dbReference type="PROSITE" id="PS50157">
    <property type="entry name" value="ZINC_FINGER_C2H2_2"/>
    <property type="match status" value="4"/>
</dbReference>
<dbReference type="InterPro" id="IPR013087">
    <property type="entry name" value="Znf_C2H2_type"/>
</dbReference>
<feature type="region of interest" description="Disordered" evidence="6">
    <location>
        <begin position="559"/>
        <end position="615"/>
    </location>
</feature>
<feature type="region of interest" description="Disordered" evidence="6">
    <location>
        <begin position="1"/>
        <end position="59"/>
    </location>
</feature>
<feature type="compositionally biased region" description="Basic and acidic residues" evidence="6">
    <location>
        <begin position="162"/>
        <end position="171"/>
    </location>
</feature>
<feature type="domain" description="C2H2-type" evidence="7">
    <location>
        <begin position="389"/>
        <end position="418"/>
    </location>
</feature>
<evidence type="ECO:0000256" key="2">
    <source>
        <dbReference type="ARBA" id="ARBA00022737"/>
    </source>
</evidence>
<dbReference type="PANTHER" id="PTHR14003">
    <property type="entry name" value="TRANSCRIPTIONAL REPRESSOR PROTEIN YY"/>
    <property type="match status" value="1"/>
</dbReference>
<feature type="domain" description="C2H2-type" evidence="7">
    <location>
        <begin position="359"/>
        <end position="388"/>
    </location>
</feature>
<reference evidence="8 9" key="1">
    <citation type="submission" date="2014-04" db="EMBL/GenBank/DDBJ databases">
        <authorList>
            <consortium name="DOE Joint Genome Institute"/>
            <person name="Kuo A."/>
            <person name="Tarkka M."/>
            <person name="Buscot F."/>
            <person name="Kohler A."/>
            <person name="Nagy L.G."/>
            <person name="Floudas D."/>
            <person name="Copeland A."/>
            <person name="Barry K.W."/>
            <person name="Cichocki N."/>
            <person name="Veneault-Fourrey C."/>
            <person name="LaButti K."/>
            <person name="Lindquist E.A."/>
            <person name="Lipzen A."/>
            <person name="Lundell T."/>
            <person name="Morin E."/>
            <person name="Murat C."/>
            <person name="Sun H."/>
            <person name="Tunlid A."/>
            <person name="Henrissat B."/>
            <person name="Grigoriev I.V."/>
            <person name="Hibbett D.S."/>
            <person name="Martin F."/>
            <person name="Nordberg H.P."/>
            <person name="Cantor M.N."/>
            <person name="Hua S.X."/>
        </authorList>
    </citation>
    <scope>NUCLEOTIDE SEQUENCE [LARGE SCALE GENOMIC DNA]</scope>
    <source>
        <strain evidence="8 9">F 1598</strain>
    </source>
</reference>
<dbReference type="FunFam" id="3.30.160.60:FF:000072">
    <property type="entry name" value="zinc finger protein 143 isoform X1"/>
    <property type="match status" value="1"/>
</dbReference>
<dbReference type="FunFam" id="3.30.160.60:FF:000125">
    <property type="entry name" value="Putative zinc finger protein 143"/>
    <property type="match status" value="1"/>
</dbReference>
<dbReference type="Gene3D" id="3.30.160.60">
    <property type="entry name" value="Classic Zinc Finger"/>
    <property type="match status" value="4"/>
</dbReference>
<evidence type="ECO:0000256" key="3">
    <source>
        <dbReference type="ARBA" id="ARBA00022771"/>
    </source>
</evidence>
<feature type="region of interest" description="Disordered" evidence="6">
    <location>
        <begin position="97"/>
        <end position="116"/>
    </location>
</feature>
<evidence type="ECO:0000313" key="9">
    <source>
        <dbReference type="Proteomes" id="UP000054166"/>
    </source>
</evidence>
<reference evidence="9" key="2">
    <citation type="submission" date="2015-01" db="EMBL/GenBank/DDBJ databases">
        <title>Evolutionary Origins and Diversification of the Mycorrhizal Mutualists.</title>
        <authorList>
            <consortium name="DOE Joint Genome Institute"/>
            <consortium name="Mycorrhizal Genomics Consortium"/>
            <person name="Kohler A."/>
            <person name="Kuo A."/>
            <person name="Nagy L.G."/>
            <person name="Floudas D."/>
            <person name="Copeland A."/>
            <person name="Barry K.W."/>
            <person name="Cichocki N."/>
            <person name="Veneault-Fourrey C."/>
            <person name="LaButti K."/>
            <person name="Lindquist E.A."/>
            <person name="Lipzen A."/>
            <person name="Lundell T."/>
            <person name="Morin E."/>
            <person name="Murat C."/>
            <person name="Riley R."/>
            <person name="Ohm R."/>
            <person name="Sun H."/>
            <person name="Tunlid A."/>
            <person name="Henrissat B."/>
            <person name="Grigoriev I.V."/>
            <person name="Hibbett D.S."/>
            <person name="Martin F."/>
        </authorList>
    </citation>
    <scope>NUCLEOTIDE SEQUENCE [LARGE SCALE GENOMIC DNA]</scope>
    <source>
        <strain evidence="9">F 1598</strain>
    </source>
</reference>
<dbReference type="OrthoDB" id="654211at2759"/>
<dbReference type="EMBL" id="KN832980">
    <property type="protein sequence ID" value="KIM87091.1"/>
    <property type="molecule type" value="Genomic_DNA"/>
</dbReference>
<dbReference type="InterPro" id="IPR036236">
    <property type="entry name" value="Znf_C2H2_sf"/>
</dbReference>
<feature type="compositionally biased region" description="Polar residues" evidence="6">
    <location>
        <begin position="49"/>
        <end position="59"/>
    </location>
</feature>
<feature type="compositionally biased region" description="Basic and acidic residues" evidence="6">
    <location>
        <begin position="1"/>
        <end position="18"/>
    </location>
</feature>
<dbReference type="GO" id="GO:0031519">
    <property type="term" value="C:PcG protein complex"/>
    <property type="evidence" value="ECO:0007669"/>
    <property type="project" value="TreeGrafter"/>
</dbReference>
<protein>
    <recommendedName>
        <fullName evidence="7">C2H2-type domain-containing protein</fullName>
    </recommendedName>
</protein>
<dbReference type="SUPFAM" id="SSF57667">
    <property type="entry name" value="beta-beta-alpha zinc fingers"/>
    <property type="match status" value="2"/>
</dbReference>
<evidence type="ECO:0000256" key="6">
    <source>
        <dbReference type="SAM" id="MobiDB-lite"/>
    </source>
</evidence>
<dbReference type="GO" id="GO:0000978">
    <property type="term" value="F:RNA polymerase II cis-regulatory region sequence-specific DNA binding"/>
    <property type="evidence" value="ECO:0007669"/>
    <property type="project" value="TreeGrafter"/>
</dbReference>
<sequence>MDHDEPVLDLSDVVHDDPMGDSDPIPSEDEHQSSPFPPSSITPLHESYGDTTSVSHHLSTTEPFSVEMLEREIATLLNQNASAASAALVSAAAQQRQANVDNDSNQDENRANDTSGGLGLNLTGLAAVLQAAHAQAAENERLSEVLASKDPIYARHREATLARQAETEKKTTRTAPAFHSLTASEAAENDAARAAHTIGDSKRGSDGSDYLYTDDVESEGDEVDNVVAERKRHATPSIPRARTTGISPDHTAGVSGEFNDINDIFHHLSNHFDPDDDSHRPPTQPSTRGSSPVVSHVDPNPQSVHSELTPRPQPHPPSSSHASLTPYTNPSVSNTTGKKSKKLKDTPEKLSKEKGPQSHVCEEPLCGKTFSRKSDLARHMRIHTGERPFVCVHDGCGKTFIQRSALQVHLRVHTGEKPHSCEYPDCGKTFGDSSSLARHRRTHTGKRPYKCEEPDCEKTFTRRTTLTAHMRSHNAAWEPDPNIRYSYKSKRRKIADEDDDRELEESVRTITALLTHSDGGRHLQTSDDSGSSEEPPLEVRVASISAEIAAAIAHAQTRLYDDDDDDDDESGQEVDGPETIGPNTSGIRGDDGLHDGAKILEIEDEDDDSDAFPIPLRTRKGKEVLTLVGAKRKR</sequence>
<evidence type="ECO:0000313" key="8">
    <source>
        <dbReference type="EMBL" id="KIM87091.1"/>
    </source>
</evidence>
<keyword evidence="9" id="KW-1185">Reference proteome</keyword>
<feature type="domain" description="C2H2-type" evidence="7">
    <location>
        <begin position="419"/>
        <end position="448"/>
    </location>
</feature>
<evidence type="ECO:0000256" key="4">
    <source>
        <dbReference type="ARBA" id="ARBA00022833"/>
    </source>
</evidence>
<keyword evidence="3 5" id="KW-0863">Zinc-finger</keyword>
<feature type="compositionally biased region" description="Acidic residues" evidence="6">
    <location>
        <begin position="561"/>
        <end position="576"/>
    </location>
</feature>
<keyword evidence="4" id="KW-0862">Zinc</keyword>
<accession>A0A0C3G904</accession>
<dbReference type="Pfam" id="PF00096">
    <property type="entry name" value="zf-C2H2"/>
    <property type="match status" value="4"/>
</dbReference>
<evidence type="ECO:0000256" key="5">
    <source>
        <dbReference type="PROSITE-ProRule" id="PRU00042"/>
    </source>
</evidence>
<feature type="region of interest" description="Disordered" evidence="6">
    <location>
        <begin position="162"/>
        <end position="362"/>
    </location>
</feature>
<dbReference type="FunFam" id="3.30.160.60:FF:000690">
    <property type="entry name" value="Zinc finger protein 354C"/>
    <property type="match status" value="1"/>
</dbReference>
<dbReference type="PROSITE" id="PS00028">
    <property type="entry name" value="ZINC_FINGER_C2H2_1"/>
    <property type="match status" value="4"/>
</dbReference>
<dbReference type="FunFam" id="3.30.160.60:FF:002343">
    <property type="entry name" value="Zinc finger protein 33A"/>
    <property type="match status" value="1"/>
</dbReference>
<proteinExistence type="predicted"/>
<dbReference type="Proteomes" id="UP000054166">
    <property type="component" value="Unassembled WGS sequence"/>
</dbReference>
<name>A0A0C3G904_PILCF</name>
<dbReference type="SMART" id="SM00355">
    <property type="entry name" value="ZnF_C2H2"/>
    <property type="match status" value="4"/>
</dbReference>
<dbReference type="GO" id="GO:0005667">
    <property type="term" value="C:transcription regulator complex"/>
    <property type="evidence" value="ECO:0007669"/>
    <property type="project" value="TreeGrafter"/>
</dbReference>
<dbReference type="InParanoid" id="A0A0C3G904"/>
<feature type="compositionally biased region" description="Basic and acidic residues" evidence="6">
    <location>
        <begin position="263"/>
        <end position="280"/>
    </location>
</feature>
<organism evidence="8 9">
    <name type="scientific">Piloderma croceum (strain F 1598)</name>
    <dbReference type="NCBI Taxonomy" id="765440"/>
    <lineage>
        <taxon>Eukaryota</taxon>
        <taxon>Fungi</taxon>
        <taxon>Dikarya</taxon>
        <taxon>Basidiomycota</taxon>
        <taxon>Agaricomycotina</taxon>
        <taxon>Agaricomycetes</taxon>
        <taxon>Agaricomycetidae</taxon>
        <taxon>Atheliales</taxon>
        <taxon>Atheliaceae</taxon>
        <taxon>Piloderma</taxon>
    </lineage>
</organism>
<keyword evidence="2" id="KW-0677">Repeat</keyword>
<feature type="compositionally biased region" description="Polar residues" evidence="6">
    <location>
        <begin position="327"/>
        <end position="337"/>
    </location>
</feature>
<feature type="compositionally biased region" description="Acidic residues" evidence="6">
    <location>
        <begin position="212"/>
        <end position="224"/>
    </location>
</feature>
<feature type="compositionally biased region" description="Basic and acidic residues" evidence="6">
    <location>
        <begin position="588"/>
        <end position="601"/>
    </location>
</feature>
<dbReference type="AlphaFoldDB" id="A0A0C3G904"/>
<dbReference type="HOGENOM" id="CLU_030423_0_0_1"/>
<dbReference type="GO" id="GO:0000981">
    <property type="term" value="F:DNA-binding transcription factor activity, RNA polymerase II-specific"/>
    <property type="evidence" value="ECO:0007669"/>
    <property type="project" value="UniProtKB-ARBA"/>
</dbReference>
<dbReference type="GO" id="GO:0008270">
    <property type="term" value="F:zinc ion binding"/>
    <property type="evidence" value="ECO:0007669"/>
    <property type="project" value="UniProtKB-KW"/>
</dbReference>
<dbReference type="STRING" id="765440.A0A0C3G904"/>
<dbReference type="PANTHER" id="PTHR14003:SF19">
    <property type="entry name" value="YY2 TRANSCRIPTION FACTOR"/>
    <property type="match status" value="1"/>
</dbReference>
<feature type="region of interest" description="Disordered" evidence="6">
    <location>
        <begin position="512"/>
        <end position="537"/>
    </location>
</feature>
<keyword evidence="1" id="KW-0479">Metal-binding</keyword>
<evidence type="ECO:0000259" key="7">
    <source>
        <dbReference type="PROSITE" id="PS50157"/>
    </source>
</evidence>
<dbReference type="GO" id="GO:0000785">
    <property type="term" value="C:chromatin"/>
    <property type="evidence" value="ECO:0007669"/>
    <property type="project" value="TreeGrafter"/>
</dbReference>
<feature type="compositionally biased region" description="Basic and acidic residues" evidence="6">
    <location>
        <begin position="343"/>
        <end position="362"/>
    </location>
</feature>
<feature type="domain" description="C2H2-type" evidence="7">
    <location>
        <begin position="449"/>
        <end position="478"/>
    </location>
</feature>
<gene>
    <name evidence="8" type="ORF">PILCRDRAFT_815547</name>
</gene>